<protein>
    <submittedName>
        <fullName evidence="2">Uncharacterized protein</fullName>
    </submittedName>
</protein>
<sequence>MRPSIVVKPLRPLSHWMVRCSSSVAAPTMKTKARRSRVPTLISTLNSKLLHPADYMDLSGRKCIYLGFSHKLYGDYDSHPEALFHYFETTQRIAFPDKCAGFLYYHRDSHAAPLEGGLRFRCTPDRRPTSFSRGHDLLWPNGIPWQVLLPQLARPRYREFAAELLLEKLAPQTQILRCRELFGAAKVVPSRILFRLGQEFPVDFASPITLTVVAEKRHRLFIPVIFTAFAPAGGFLRSAPAPTSDREPDERELEKRRQVFPFTGE</sequence>
<dbReference type="Proteomes" id="UP001215598">
    <property type="component" value="Unassembled WGS sequence"/>
</dbReference>
<organism evidence="2 3">
    <name type="scientific">Mycena metata</name>
    <dbReference type="NCBI Taxonomy" id="1033252"/>
    <lineage>
        <taxon>Eukaryota</taxon>
        <taxon>Fungi</taxon>
        <taxon>Dikarya</taxon>
        <taxon>Basidiomycota</taxon>
        <taxon>Agaricomycotina</taxon>
        <taxon>Agaricomycetes</taxon>
        <taxon>Agaricomycetidae</taxon>
        <taxon>Agaricales</taxon>
        <taxon>Marasmiineae</taxon>
        <taxon>Mycenaceae</taxon>
        <taxon>Mycena</taxon>
    </lineage>
</organism>
<keyword evidence="3" id="KW-1185">Reference proteome</keyword>
<comment type="caution">
    <text evidence="2">The sequence shown here is derived from an EMBL/GenBank/DDBJ whole genome shotgun (WGS) entry which is preliminary data.</text>
</comment>
<feature type="region of interest" description="Disordered" evidence="1">
    <location>
        <begin position="239"/>
        <end position="265"/>
    </location>
</feature>
<reference evidence="2" key="1">
    <citation type="submission" date="2023-03" db="EMBL/GenBank/DDBJ databases">
        <title>Massive genome expansion in bonnet fungi (Mycena s.s.) driven by repeated elements and novel gene families across ecological guilds.</title>
        <authorList>
            <consortium name="Lawrence Berkeley National Laboratory"/>
            <person name="Harder C.B."/>
            <person name="Miyauchi S."/>
            <person name="Viragh M."/>
            <person name="Kuo A."/>
            <person name="Thoen E."/>
            <person name="Andreopoulos B."/>
            <person name="Lu D."/>
            <person name="Skrede I."/>
            <person name="Drula E."/>
            <person name="Henrissat B."/>
            <person name="Morin E."/>
            <person name="Kohler A."/>
            <person name="Barry K."/>
            <person name="LaButti K."/>
            <person name="Morin E."/>
            <person name="Salamov A."/>
            <person name="Lipzen A."/>
            <person name="Mereny Z."/>
            <person name="Hegedus B."/>
            <person name="Baldrian P."/>
            <person name="Stursova M."/>
            <person name="Weitz H."/>
            <person name="Taylor A."/>
            <person name="Grigoriev I.V."/>
            <person name="Nagy L.G."/>
            <person name="Martin F."/>
            <person name="Kauserud H."/>
        </authorList>
    </citation>
    <scope>NUCLEOTIDE SEQUENCE</scope>
    <source>
        <strain evidence="2">CBHHK182m</strain>
    </source>
</reference>
<evidence type="ECO:0000313" key="2">
    <source>
        <dbReference type="EMBL" id="KAJ7720049.1"/>
    </source>
</evidence>
<accession>A0AAD7HG66</accession>
<dbReference type="EMBL" id="JARKIB010000245">
    <property type="protein sequence ID" value="KAJ7720049.1"/>
    <property type="molecule type" value="Genomic_DNA"/>
</dbReference>
<feature type="compositionally biased region" description="Basic and acidic residues" evidence="1">
    <location>
        <begin position="244"/>
        <end position="257"/>
    </location>
</feature>
<name>A0AAD7HG66_9AGAR</name>
<evidence type="ECO:0000313" key="3">
    <source>
        <dbReference type="Proteomes" id="UP001215598"/>
    </source>
</evidence>
<dbReference type="AlphaFoldDB" id="A0AAD7HG66"/>
<gene>
    <name evidence="2" type="ORF">B0H16DRAFT_1432477</name>
</gene>
<evidence type="ECO:0000256" key="1">
    <source>
        <dbReference type="SAM" id="MobiDB-lite"/>
    </source>
</evidence>
<proteinExistence type="predicted"/>